<sequence>MHRAHGTLESGDRTYCWESRHDPRIWWTYLDDLQEYQYRISTHTEPEGWHPQKRRHSVHIFSPFVLQETGALINAKQSVESQEGISAQPERQTDVFVELSQCYSGATEAALASYDSLFMQQTLCDFMTSV</sequence>
<dbReference type="EMBL" id="DS545218">
    <property type="protein sequence ID" value="EDQ52749.1"/>
    <property type="molecule type" value="Genomic_DNA"/>
</dbReference>
<reference evidence="2 4" key="2">
    <citation type="journal article" date="2018" name="Plant J.">
        <title>The Physcomitrella patens chromosome-scale assembly reveals moss genome structure and evolution.</title>
        <authorList>
            <person name="Lang D."/>
            <person name="Ullrich K.K."/>
            <person name="Murat F."/>
            <person name="Fuchs J."/>
            <person name="Jenkins J."/>
            <person name="Haas F.B."/>
            <person name="Piednoel M."/>
            <person name="Gundlach H."/>
            <person name="Van Bel M."/>
            <person name="Meyberg R."/>
            <person name="Vives C."/>
            <person name="Morata J."/>
            <person name="Symeonidi A."/>
            <person name="Hiss M."/>
            <person name="Muchero W."/>
            <person name="Kamisugi Y."/>
            <person name="Saleh O."/>
            <person name="Blanc G."/>
            <person name="Decker E.L."/>
            <person name="van Gessel N."/>
            <person name="Grimwood J."/>
            <person name="Hayes R.D."/>
            <person name="Graham S.W."/>
            <person name="Gunter L.E."/>
            <person name="McDaniel S.F."/>
            <person name="Hoernstein S.N.W."/>
            <person name="Larsson A."/>
            <person name="Li F.W."/>
            <person name="Perroud P.F."/>
            <person name="Phillips J."/>
            <person name="Ranjan P."/>
            <person name="Rokshar D.S."/>
            <person name="Rothfels C.J."/>
            <person name="Schneider L."/>
            <person name="Shu S."/>
            <person name="Stevenson D.W."/>
            <person name="Thummler F."/>
            <person name="Tillich M."/>
            <person name="Villarreal Aguilar J.C."/>
            <person name="Widiez T."/>
            <person name="Wong G.K."/>
            <person name="Wymore A."/>
            <person name="Zhang Y."/>
            <person name="Zimmer A.D."/>
            <person name="Quatrano R.S."/>
            <person name="Mayer K.F.X."/>
            <person name="Goodstein D."/>
            <person name="Casacuberta J.M."/>
            <person name="Vandepoele K."/>
            <person name="Reski R."/>
            <person name="Cuming A.C."/>
            <person name="Tuskan G.A."/>
            <person name="Maumus F."/>
            <person name="Salse J."/>
            <person name="Schmutz J."/>
            <person name="Rensing S.A."/>
        </authorList>
    </citation>
    <scope>NUCLEOTIDE SEQUENCE [LARGE SCALE GENOMIC DNA]</scope>
    <source>
        <strain evidence="3 4">cv. Gransden 2004</strain>
    </source>
</reference>
<dbReference type="EnsemblPlants" id="Pp3c10_25750V3.1">
    <property type="protein sequence ID" value="Pp3c10_25750V3.1"/>
    <property type="gene ID" value="Pp3c10_25750"/>
</dbReference>
<dbReference type="InParanoid" id="A9TUY5"/>
<dbReference type="PaxDb" id="3218-PP1S330_19V6.1"/>
<organism>
    <name type="scientific">Physcomitrium patens</name>
    <name type="common">Spreading-leaved earth moss</name>
    <name type="synonym">Physcomitrella patens</name>
    <dbReference type="NCBI Taxonomy" id="3218"/>
    <lineage>
        <taxon>Eukaryota</taxon>
        <taxon>Viridiplantae</taxon>
        <taxon>Streptophyta</taxon>
        <taxon>Embryophyta</taxon>
        <taxon>Bryophyta</taxon>
        <taxon>Bryophytina</taxon>
        <taxon>Bryopsida</taxon>
        <taxon>Funariidae</taxon>
        <taxon>Funariales</taxon>
        <taxon>Funariaceae</taxon>
        <taxon>Physcomitrium</taxon>
    </lineage>
</organism>
<dbReference type="HOGENOM" id="CLU_1941654_0_0_1"/>
<dbReference type="Proteomes" id="UP000006727">
    <property type="component" value="Chromosome 10"/>
</dbReference>
<name>A9TUY5_PHYPA</name>
<reference evidence="3" key="3">
    <citation type="submission" date="2020-12" db="UniProtKB">
        <authorList>
            <consortium name="EnsemblPlants"/>
        </authorList>
    </citation>
    <scope>IDENTIFICATION</scope>
</reference>
<evidence type="ECO:0000313" key="4">
    <source>
        <dbReference type="Proteomes" id="UP000006727"/>
    </source>
</evidence>
<dbReference type="EMBL" id="ABEU02000010">
    <property type="protein sequence ID" value="PNR47251.1"/>
    <property type="molecule type" value="Genomic_DNA"/>
</dbReference>
<gene>
    <name evidence="2" type="ORF">PHYPA_014372</name>
    <name evidence="1" type="ORF">PHYPADRAFT_97616</name>
</gene>
<evidence type="ECO:0000313" key="1">
    <source>
        <dbReference type="EMBL" id="EDQ52749.1"/>
    </source>
</evidence>
<proteinExistence type="predicted"/>
<reference evidence="1 4" key="1">
    <citation type="journal article" date="2008" name="Science">
        <title>The Physcomitrella genome reveals evolutionary insights into the conquest of land by plants.</title>
        <authorList>
            <person name="Rensing S."/>
            <person name="Lang D."/>
            <person name="Zimmer A."/>
            <person name="Terry A."/>
            <person name="Salamov A."/>
            <person name="Shapiro H."/>
            <person name="Nishiyama T."/>
            <person name="Perroud P.-F."/>
            <person name="Lindquist E."/>
            <person name="Kamisugi Y."/>
            <person name="Tanahashi T."/>
            <person name="Sakakibara K."/>
            <person name="Fujita T."/>
            <person name="Oishi K."/>
            <person name="Shin-I T."/>
            <person name="Kuroki Y."/>
            <person name="Toyoda A."/>
            <person name="Suzuki Y."/>
            <person name="Hashimoto A."/>
            <person name="Yamaguchi K."/>
            <person name="Sugano A."/>
            <person name="Kohara Y."/>
            <person name="Fujiyama A."/>
            <person name="Anterola A."/>
            <person name="Aoki S."/>
            <person name="Ashton N."/>
            <person name="Barbazuk W.B."/>
            <person name="Barker E."/>
            <person name="Bennetzen J."/>
            <person name="Bezanilla M."/>
            <person name="Blankenship R."/>
            <person name="Cho S.H."/>
            <person name="Dutcher S."/>
            <person name="Estelle M."/>
            <person name="Fawcett J.A."/>
            <person name="Gundlach H."/>
            <person name="Hanada K."/>
            <person name="Heyl A."/>
            <person name="Hicks K.A."/>
            <person name="Hugh J."/>
            <person name="Lohr M."/>
            <person name="Mayer K."/>
            <person name="Melkozernov A."/>
            <person name="Murata T."/>
            <person name="Nelson D."/>
            <person name="Pils B."/>
            <person name="Prigge M."/>
            <person name="Reiss B."/>
            <person name="Renner T."/>
            <person name="Rombauts S."/>
            <person name="Rushton P."/>
            <person name="Sanderfoot A."/>
            <person name="Schween G."/>
            <person name="Shiu S.-H."/>
            <person name="Stueber K."/>
            <person name="Theodoulou F.L."/>
            <person name="Tu H."/>
            <person name="Van de Peer Y."/>
            <person name="Verrier P.J."/>
            <person name="Waters E."/>
            <person name="Wood A."/>
            <person name="Yang L."/>
            <person name="Cove D."/>
            <person name="Cuming A."/>
            <person name="Hasebe M."/>
            <person name="Lucas S."/>
            <person name="Mishler D.B."/>
            <person name="Reski R."/>
            <person name="Grigoriev I."/>
            <person name="Quatrano R.S."/>
            <person name="Boore J.L."/>
        </authorList>
    </citation>
    <scope>NUCLEOTIDE SEQUENCE [LARGE SCALE GENOMIC DNA]</scope>
    <source>
        <strain evidence="3 4">cv. Gransden 2004</strain>
    </source>
</reference>
<dbReference type="AlphaFoldDB" id="A9TUY5"/>
<keyword evidence="4" id="KW-1185">Reference proteome</keyword>
<evidence type="ECO:0000313" key="3">
    <source>
        <dbReference type="EnsemblPlants" id="Pp3c10_25750V3.1"/>
    </source>
</evidence>
<accession>A9TUY5</accession>
<evidence type="ECO:0000313" key="2">
    <source>
        <dbReference type="EMBL" id="PNR47251.1"/>
    </source>
</evidence>
<protein>
    <submittedName>
        <fullName evidence="1">Predicted protein</fullName>
    </submittedName>
</protein>
<dbReference type="Gramene" id="Pp3c10_25750V3.1">
    <property type="protein sequence ID" value="Pp3c10_25750V3.1"/>
    <property type="gene ID" value="Pp3c10_25750"/>
</dbReference>